<dbReference type="Proteomes" id="UP000027195">
    <property type="component" value="Unassembled WGS sequence"/>
</dbReference>
<sequence length="79" mass="8897">MFSLDDRRQISYRYYRSECAKLRSSPGFAWFSVTVMYMLADASLMPVHSPSLQLAASKDAVQIGALGPWLFECSAFSVH</sequence>
<gene>
    <name evidence="1" type="ORF">BOTBODRAFT_257840</name>
</gene>
<keyword evidence="2" id="KW-1185">Reference proteome</keyword>
<organism evidence="1 2">
    <name type="scientific">Botryobasidium botryosum (strain FD-172 SS1)</name>
    <dbReference type="NCBI Taxonomy" id="930990"/>
    <lineage>
        <taxon>Eukaryota</taxon>
        <taxon>Fungi</taxon>
        <taxon>Dikarya</taxon>
        <taxon>Basidiomycota</taxon>
        <taxon>Agaricomycotina</taxon>
        <taxon>Agaricomycetes</taxon>
        <taxon>Cantharellales</taxon>
        <taxon>Botryobasidiaceae</taxon>
        <taxon>Botryobasidium</taxon>
    </lineage>
</organism>
<accession>A0A067MXF4</accession>
<dbReference type="EMBL" id="KL198028">
    <property type="protein sequence ID" value="KDQ16231.1"/>
    <property type="molecule type" value="Genomic_DNA"/>
</dbReference>
<reference evidence="2" key="1">
    <citation type="journal article" date="2014" name="Proc. Natl. Acad. Sci. U.S.A.">
        <title>Extensive sampling of basidiomycete genomes demonstrates inadequacy of the white-rot/brown-rot paradigm for wood decay fungi.</title>
        <authorList>
            <person name="Riley R."/>
            <person name="Salamov A.A."/>
            <person name="Brown D.W."/>
            <person name="Nagy L.G."/>
            <person name="Floudas D."/>
            <person name="Held B.W."/>
            <person name="Levasseur A."/>
            <person name="Lombard V."/>
            <person name="Morin E."/>
            <person name="Otillar R."/>
            <person name="Lindquist E.A."/>
            <person name="Sun H."/>
            <person name="LaButti K.M."/>
            <person name="Schmutz J."/>
            <person name="Jabbour D."/>
            <person name="Luo H."/>
            <person name="Baker S.E."/>
            <person name="Pisabarro A.G."/>
            <person name="Walton J.D."/>
            <person name="Blanchette R.A."/>
            <person name="Henrissat B."/>
            <person name="Martin F."/>
            <person name="Cullen D."/>
            <person name="Hibbett D.S."/>
            <person name="Grigoriev I.V."/>
        </authorList>
    </citation>
    <scope>NUCLEOTIDE SEQUENCE [LARGE SCALE GENOMIC DNA]</scope>
    <source>
        <strain evidence="2">FD-172 SS1</strain>
    </source>
</reference>
<evidence type="ECO:0000313" key="1">
    <source>
        <dbReference type="EMBL" id="KDQ16231.1"/>
    </source>
</evidence>
<name>A0A067MXF4_BOTB1</name>
<protein>
    <submittedName>
        <fullName evidence="1">Uncharacterized protein</fullName>
    </submittedName>
</protein>
<dbReference type="AlphaFoldDB" id="A0A067MXF4"/>
<dbReference type="HOGENOM" id="CLU_2605704_0_0_1"/>
<proteinExistence type="predicted"/>
<dbReference type="InParanoid" id="A0A067MXF4"/>
<evidence type="ECO:0000313" key="2">
    <source>
        <dbReference type="Proteomes" id="UP000027195"/>
    </source>
</evidence>